<evidence type="ECO:0000259" key="8">
    <source>
        <dbReference type="Pfam" id="PF02687"/>
    </source>
</evidence>
<comment type="similarity">
    <text evidence="6">Belongs to the ABC-4 integral membrane protein family.</text>
</comment>
<evidence type="ECO:0000256" key="2">
    <source>
        <dbReference type="ARBA" id="ARBA00022475"/>
    </source>
</evidence>
<feature type="transmembrane region" description="Helical" evidence="7">
    <location>
        <begin position="627"/>
        <end position="649"/>
    </location>
</feature>
<dbReference type="PANTHER" id="PTHR30572:SF4">
    <property type="entry name" value="ABC TRANSPORTER PERMEASE YTRF"/>
    <property type="match status" value="1"/>
</dbReference>
<dbReference type="EMBL" id="CP071090">
    <property type="protein sequence ID" value="QSQ19556.1"/>
    <property type="molecule type" value="Genomic_DNA"/>
</dbReference>
<dbReference type="InterPro" id="IPR050250">
    <property type="entry name" value="Macrolide_Exporter_MacB"/>
</dbReference>
<dbReference type="PANTHER" id="PTHR30572">
    <property type="entry name" value="MEMBRANE COMPONENT OF TRANSPORTER-RELATED"/>
    <property type="match status" value="1"/>
</dbReference>
<feature type="transmembrane region" description="Helical" evidence="7">
    <location>
        <begin position="682"/>
        <end position="704"/>
    </location>
</feature>
<keyword evidence="10" id="KW-1185">Reference proteome</keyword>
<accession>A0ABX7NL24</accession>
<comment type="subcellular location">
    <subcellularLocation>
        <location evidence="1">Cell membrane</location>
        <topology evidence="1">Multi-pass membrane protein</topology>
    </subcellularLocation>
</comment>
<feature type="transmembrane region" description="Helical" evidence="7">
    <location>
        <begin position="582"/>
        <end position="606"/>
    </location>
</feature>
<evidence type="ECO:0000256" key="1">
    <source>
        <dbReference type="ARBA" id="ARBA00004651"/>
    </source>
</evidence>
<evidence type="ECO:0000313" key="9">
    <source>
        <dbReference type="EMBL" id="QSQ19556.1"/>
    </source>
</evidence>
<evidence type="ECO:0000256" key="3">
    <source>
        <dbReference type="ARBA" id="ARBA00022692"/>
    </source>
</evidence>
<evidence type="ECO:0000256" key="7">
    <source>
        <dbReference type="SAM" id="Phobius"/>
    </source>
</evidence>
<dbReference type="Proteomes" id="UP000662747">
    <property type="component" value="Chromosome"/>
</dbReference>
<evidence type="ECO:0000256" key="4">
    <source>
        <dbReference type="ARBA" id="ARBA00022989"/>
    </source>
</evidence>
<keyword evidence="5 7" id="KW-0472">Membrane</keyword>
<organism evidence="9 10">
    <name type="scientific">Pyxidicoccus parkwayensis</name>
    <dbReference type="NCBI Taxonomy" id="2813578"/>
    <lineage>
        <taxon>Bacteria</taxon>
        <taxon>Pseudomonadati</taxon>
        <taxon>Myxococcota</taxon>
        <taxon>Myxococcia</taxon>
        <taxon>Myxococcales</taxon>
        <taxon>Cystobacterineae</taxon>
        <taxon>Myxococcaceae</taxon>
        <taxon>Pyxidicoccus</taxon>
    </lineage>
</organism>
<gene>
    <name evidence="9" type="ORF">JY651_30110</name>
</gene>
<protein>
    <submittedName>
        <fullName evidence="9">FtsX-like permease family protein</fullName>
    </submittedName>
</protein>
<proteinExistence type="inferred from homology"/>
<keyword evidence="3 7" id="KW-0812">Transmembrane</keyword>
<name>A0ABX7NL24_9BACT</name>
<keyword evidence="4 7" id="KW-1133">Transmembrane helix</keyword>
<evidence type="ECO:0000256" key="6">
    <source>
        <dbReference type="ARBA" id="ARBA00038076"/>
    </source>
</evidence>
<sequence>MACLTWRGSLSSGLPPRRSGACPSATGGARLSLPCPSREESPVTLLSFALQSVLARPRSWVVGLLALGSAVLLTLGAAFVEGISEGTRRSIIESGTGHLQVYNSKSAEQPVVVMDSGGTPDLTPLPDYPALEAKLRAVEGVHDVVPMEVGLASVFRGNYLDEKLAAVRTVAREPASEARDARLARLTDDLEHTLRGVAGDARRRTEAFLGAEDAAEDKKALEAVTTPEFWQRFRAAPLESLEYLENRVARQAGEGESIDIEYLGSDLEQFPRAFPRFELVTGTMPPPGQRGLVLGHGLYEKSFKLPLATRLDELKREHERGATFADDERLRTLVERNGLELPDLLARLDVERAAALQAALARVLNHAGELEPLLREFLALDDDNFDARYKAFYAELAPHLPMYRVKPGDTLVLRSSAGLNSVPVKVWGTFRFKGLGGDTSRVNTLSALDLVTARHLSGRRTQAEKDEARRDVEALGMGGAEASADAELLPAAIVETEAPAKPKEEEAPRFERLQAWPETIAPGELRGGSVLQAALVLSPDASQEDVAARIDALAKESGLPLATVDWEMAGGFISGVVGMTQVVLLAFAAMLALFVVLVSAGTLLLLAQERVGEVGTLRAVGMQRREAFSVLLMEGLLLGGLGAGLGVLLSASLLRVLVGDGVSVHDETLQFFMGGPVLMPKLSGAASVGVVLGILAVVLAASLVPAWRGSSVSPVAAMRKRED</sequence>
<reference evidence="9 10" key="1">
    <citation type="submission" date="2021-02" db="EMBL/GenBank/DDBJ databases">
        <title>De Novo genome assembly of isolated myxobacteria.</title>
        <authorList>
            <person name="Stevens D.C."/>
        </authorList>
    </citation>
    <scope>NUCLEOTIDE SEQUENCE [LARGE SCALE GENOMIC DNA]</scope>
    <source>
        <strain evidence="10">SCPEA02</strain>
    </source>
</reference>
<feature type="domain" description="ABC3 transporter permease C-terminal" evidence="8">
    <location>
        <begin position="586"/>
        <end position="714"/>
    </location>
</feature>
<evidence type="ECO:0000256" key="5">
    <source>
        <dbReference type="ARBA" id="ARBA00023136"/>
    </source>
</evidence>
<keyword evidence="2" id="KW-1003">Cell membrane</keyword>
<dbReference type="InterPro" id="IPR003838">
    <property type="entry name" value="ABC3_permease_C"/>
</dbReference>
<evidence type="ECO:0000313" key="10">
    <source>
        <dbReference type="Proteomes" id="UP000662747"/>
    </source>
</evidence>
<feature type="transmembrane region" description="Helical" evidence="7">
    <location>
        <begin position="60"/>
        <end position="80"/>
    </location>
</feature>
<dbReference type="Pfam" id="PF02687">
    <property type="entry name" value="FtsX"/>
    <property type="match status" value="1"/>
</dbReference>